<organism evidence="3 4">
    <name type="scientific">Piromyces finnis</name>
    <dbReference type="NCBI Taxonomy" id="1754191"/>
    <lineage>
        <taxon>Eukaryota</taxon>
        <taxon>Fungi</taxon>
        <taxon>Fungi incertae sedis</taxon>
        <taxon>Chytridiomycota</taxon>
        <taxon>Chytridiomycota incertae sedis</taxon>
        <taxon>Neocallimastigomycetes</taxon>
        <taxon>Neocallimastigales</taxon>
        <taxon>Neocallimastigaceae</taxon>
        <taxon>Piromyces</taxon>
    </lineage>
</organism>
<evidence type="ECO:0000256" key="1">
    <source>
        <dbReference type="SAM" id="MobiDB-lite"/>
    </source>
</evidence>
<comment type="caution">
    <text evidence="3">The sequence shown here is derived from an EMBL/GenBank/DDBJ whole genome shotgun (WGS) entry which is preliminary data.</text>
</comment>
<sequence>MERVQDEITFPFEYKEKYCKEDTNNYKYNQKRNTGNNNENDNYSNSNALNNKFCYQWNAKDNCFIENTFVFNNIQEYSLIDINNQLGCISCCKDCMNNEYIDDLLSLKSKSISNISQEYLNYKIITFRKRKNSTDYPVIYHTKNNSLNYCSIIQHTSPCSNTYTCFPITQQKTITSNEIDNDVPDFANIIFILLFIVIVISVIALIWIAIYVIRTYRRHKKANKVSDENSGEDSEEIYDSQDEKEYLSDNYDYVYKPSEVENNKIIKLKIDP</sequence>
<keyword evidence="2" id="KW-0472">Membrane</keyword>
<dbReference type="Proteomes" id="UP000193719">
    <property type="component" value="Unassembled WGS sequence"/>
</dbReference>
<name>A0A1Y1VI57_9FUNG</name>
<protein>
    <submittedName>
        <fullName evidence="3">Uncharacterized protein</fullName>
    </submittedName>
</protein>
<gene>
    <name evidence="3" type="ORF">BCR36DRAFT_462016</name>
</gene>
<keyword evidence="4" id="KW-1185">Reference proteome</keyword>
<dbReference type="AlphaFoldDB" id="A0A1Y1VI57"/>
<accession>A0A1Y1VI57</accession>
<reference evidence="3 4" key="2">
    <citation type="submission" date="2016-08" db="EMBL/GenBank/DDBJ databases">
        <title>Pervasive Adenine N6-methylation of Active Genes in Fungi.</title>
        <authorList>
            <consortium name="DOE Joint Genome Institute"/>
            <person name="Mondo S.J."/>
            <person name="Dannebaum R.O."/>
            <person name="Kuo R.C."/>
            <person name="Labutti K."/>
            <person name="Haridas S."/>
            <person name="Kuo A."/>
            <person name="Salamov A."/>
            <person name="Ahrendt S.R."/>
            <person name="Lipzen A."/>
            <person name="Sullivan W."/>
            <person name="Andreopoulos W.B."/>
            <person name="Clum A."/>
            <person name="Lindquist E."/>
            <person name="Daum C."/>
            <person name="Ramamoorthy G.K."/>
            <person name="Gryganskyi A."/>
            <person name="Culley D."/>
            <person name="Magnuson J.K."/>
            <person name="James T.Y."/>
            <person name="O'Malley M.A."/>
            <person name="Stajich J.E."/>
            <person name="Spatafora J.W."/>
            <person name="Visel A."/>
            <person name="Grigoriev I.V."/>
        </authorList>
    </citation>
    <scope>NUCLEOTIDE SEQUENCE [LARGE SCALE GENOMIC DNA]</scope>
    <source>
        <strain evidence="4">finn</strain>
    </source>
</reference>
<reference evidence="3 4" key="1">
    <citation type="submission" date="2016-08" db="EMBL/GenBank/DDBJ databases">
        <title>Genomes of anaerobic fungi encode conserved fungal cellulosomes for biomass hydrolysis.</title>
        <authorList>
            <consortium name="DOE Joint Genome Institute"/>
            <person name="Haitjema C.H."/>
            <person name="Gilmore S.P."/>
            <person name="Henske J.K."/>
            <person name="Solomon K.V."/>
            <person name="De Groot R."/>
            <person name="Kuo A."/>
            <person name="Mondo S.J."/>
            <person name="Salamov A.A."/>
            <person name="Labutti K."/>
            <person name="Zhao Z."/>
            <person name="Chiniquy J."/>
            <person name="Barry K."/>
            <person name="Brewer H.M."/>
            <person name="Purvine S.O."/>
            <person name="Wright A.T."/>
            <person name="Boxma B."/>
            <person name="Van Alen T."/>
            <person name="Hackstein J.H."/>
            <person name="Baker S.E."/>
            <person name="Grigoriev I.V."/>
            <person name="O'Malley M.A."/>
        </authorList>
    </citation>
    <scope>NUCLEOTIDE SEQUENCE [LARGE SCALE GENOMIC DNA]</scope>
    <source>
        <strain evidence="4">finn</strain>
    </source>
</reference>
<feature type="transmembrane region" description="Helical" evidence="2">
    <location>
        <begin position="189"/>
        <end position="213"/>
    </location>
</feature>
<dbReference type="OrthoDB" id="2142101at2759"/>
<feature type="region of interest" description="Disordered" evidence="1">
    <location>
        <begin position="223"/>
        <end position="244"/>
    </location>
</feature>
<evidence type="ECO:0000313" key="3">
    <source>
        <dbReference type="EMBL" id="ORX57085.1"/>
    </source>
</evidence>
<feature type="compositionally biased region" description="Acidic residues" evidence="1">
    <location>
        <begin position="229"/>
        <end position="240"/>
    </location>
</feature>
<keyword evidence="2" id="KW-1133">Transmembrane helix</keyword>
<proteinExistence type="predicted"/>
<keyword evidence="2" id="KW-0812">Transmembrane</keyword>
<evidence type="ECO:0000313" key="4">
    <source>
        <dbReference type="Proteomes" id="UP000193719"/>
    </source>
</evidence>
<evidence type="ECO:0000256" key="2">
    <source>
        <dbReference type="SAM" id="Phobius"/>
    </source>
</evidence>
<dbReference type="EMBL" id="MCFH01000006">
    <property type="protein sequence ID" value="ORX57085.1"/>
    <property type="molecule type" value="Genomic_DNA"/>
</dbReference>